<name>A0A418WYV5_9BURK</name>
<feature type="domain" description="DUF6745" evidence="1">
    <location>
        <begin position="266"/>
        <end position="351"/>
    </location>
</feature>
<proteinExistence type="predicted"/>
<accession>A0A418WYV5</accession>
<protein>
    <recommendedName>
        <fullName evidence="1">DUF6745 domain-containing protein</fullName>
    </recommendedName>
</protein>
<dbReference type="Pfam" id="PF20530">
    <property type="entry name" value="DUF6745"/>
    <property type="match status" value="1"/>
</dbReference>
<sequence>MARKAVSTLDFSRLRQAWVRIGLTTQPAERDAAEAAVRKAYQAAGLAVPEKVVWCESPFSQALVRAIVLDPHFADGVVSSMWVNVKKTNGPGIRDDIKDAFCSSMRLFDTGAVKQRLINAIKNDVTAGMYEHMLGTMNESVRFSATDSVWQSIWHSVWESTEDCILTAIGDGIRAAVKAQDKQVLEDTIRSRLTACIGDSVKTTVWDGVMENAWANIRSGADSKARVSAWKNLWEVLQKPIWENIASPIGEHVKTCASGSAQASGYGQHDAYWLSFYAYFREVEGLEEETEQITGLLDLAKTAGWFTPHARVCWVSERPRTLSLNDKGKLHSSDGPALTYPDGWQVYATDGALRFSSVPQ</sequence>
<dbReference type="EMBL" id="QYUN01000002">
    <property type="protein sequence ID" value="RJG05420.1"/>
    <property type="molecule type" value="Genomic_DNA"/>
</dbReference>
<evidence type="ECO:0000313" key="2">
    <source>
        <dbReference type="EMBL" id="RJG05420.1"/>
    </source>
</evidence>
<dbReference type="AlphaFoldDB" id="A0A418WYV5"/>
<organism evidence="2 3">
    <name type="scientific">Noviherbaspirillum cavernae</name>
    <dbReference type="NCBI Taxonomy" id="2320862"/>
    <lineage>
        <taxon>Bacteria</taxon>
        <taxon>Pseudomonadati</taxon>
        <taxon>Pseudomonadota</taxon>
        <taxon>Betaproteobacteria</taxon>
        <taxon>Burkholderiales</taxon>
        <taxon>Oxalobacteraceae</taxon>
        <taxon>Noviherbaspirillum</taxon>
    </lineage>
</organism>
<evidence type="ECO:0000313" key="3">
    <source>
        <dbReference type="Proteomes" id="UP000285190"/>
    </source>
</evidence>
<evidence type="ECO:0000259" key="1">
    <source>
        <dbReference type="Pfam" id="PF20530"/>
    </source>
</evidence>
<dbReference type="InterPro" id="IPR046633">
    <property type="entry name" value="DUF6745"/>
</dbReference>
<gene>
    <name evidence="2" type="ORF">D3870_04735</name>
</gene>
<comment type="caution">
    <text evidence="2">The sequence shown here is derived from an EMBL/GenBank/DDBJ whole genome shotgun (WGS) entry which is preliminary data.</text>
</comment>
<reference evidence="2 3" key="1">
    <citation type="submission" date="2018-09" db="EMBL/GenBank/DDBJ databases">
        <authorList>
            <person name="Zhu H."/>
        </authorList>
    </citation>
    <scope>NUCLEOTIDE SEQUENCE [LARGE SCALE GENOMIC DNA]</scope>
    <source>
        <strain evidence="2 3">K2R10-39</strain>
    </source>
</reference>
<dbReference type="Proteomes" id="UP000285190">
    <property type="component" value="Unassembled WGS sequence"/>
</dbReference>
<keyword evidence="3" id="KW-1185">Reference proteome</keyword>